<dbReference type="SUPFAM" id="SSF53738">
    <property type="entry name" value="Phosphoglucomutase, first 3 domains"/>
    <property type="match status" value="3"/>
</dbReference>
<keyword evidence="12" id="KW-1185">Reference proteome</keyword>
<dbReference type="InterPro" id="IPR005845">
    <property type="entry name" value="A-D-PHexomutase_a/b/a-II"/>
</dbReference>
<dbReference type="EC" id="5.4.2.10" evidence="11"/>
<dbReference type="GO" id="GO:0008966">
    <property type="term" value="F:phosphoglucosamine mutase activity"/>
    <property type="evidence" value="ECO:0007669"/>
    <property type="project" value="UniProtKB-EC"/>
</dbReference>
<feature type="domain" description="Alpha-D-phosphohexomutase alpha/beta/alpha" evidence="8">
    <location>
        <begin position="2"/>
        <end position="127"/>
    </location>
</feature>
<evidence type="ECO:0000256" key="1">
    <source>
        <dbReference type="ARBA" id="ARBA00001946"/>
    </source>
</evidence>
<evidence type="ECO:0000256" key="2">
    <source>
        <dbReference type="ARBA" id="ARBA00010231"/>
    </source>
</evidence>
<feature type="domain" description="Alpha-D-phosphohexomutase C-terminal" evidence="7">
    <location>
        <begin position="389"/>
        <end position="444"/>
    </location>
</feature>
<dbReference type="PANTHER" id="PTHR42946">
    <property type="entry name" value="PHOSPHOHEXOSE MUTASE"/>
    <property type="match status" value="1"/>
</dbReference>
<proteinExistence type="inferred from homology"/>
<dbReference type="Gene3D" id="3.30.310.50">
    <property type="entry name" value="Alpha-D-phosphohexomutase, C-terminal domain"/>
    <property type="match status" value="1"/>
</dbReference>
<dbReference type="InterPro" id="IPR005841">
    <property type="entry name" value="Alpha-D-phosphohexomutase_SF"/>
</dbReference>
<dbReference type="AlphaFoldDB" id="A0A3N6LVW8"/>
<gene>
    <name evidence="11" type="primary">glmM</name>
    <name evidence="11" type="ORF">EA473_11385</name>
</gene>
<dbReference type="InterPro" id="IPR016055">
    <property type="entry name" value="A-D-PHexomutase_a/b/a-I/II/III"/>
</dbReference>
<reference evidence="11 12" key="1">
    <citation type="submission" date="2018-10" db="EMBL/GenBank/DDBJ databases">
        <title>Natrarchaeobius chitinivorans gen. nov., sp. nov., and Natrarchaeobius haloalkaliphilus sp. nov., alkaliphilic, chitin-utilizing haloarchaea from hypersaline alkaline lakes.</title>
        <authorList>
            <person name="Sorokin D.Y."/>
            <person name="Elcheninov A.G."/>
            <person name="Kostrikina N.A."/>
            <person name="Bale N.J."/>
            <person name="Sinninghe Damste J.S."/>
            <person name="Khijniak T.V."/>
            <person name="Kublanov I.V."/>
            <person name="Toshchakov S.V."/>
        </authorList>
    </citation>
    <scope>NUCLEOTIDE SEQUENCE [LARGE SCALE GENOMIC DNA]</scope>
    <source>
        <strain evidence="11 12">AArcht4T</strain>
    </source>
</reference>
<feature type="domain" description="Alpha-D-phosphohexomutase alpha/beta/alpha" evidence="9">
    <location>
        <begin position="150"/>
        <end position="250"/>
    </location>
</feature>
<dbReference type="CDD" id="cd03087">
    <property type="entry name" value="PGM_like1"/>
    <property type="match status" value="1"/>
</dbReference>
<accession>A0A3N6LVW8</accession>
<evidence type="ECO:0000259" key="7">
    <source>
        <dbReference type="Pfam" id="PF00408"/>
    </source>
</evidence>
<evidence type="ECO:0000256" key="3">
    <source>
        <dbReference type="ARBA" id="ARBA00022553"/>
    </source>
</evidence>
<dbReference type="EMBL" id="REGA01000008">
    <property type="protein sequence ID" value="RQG94673.1"/>
    <property type="molecule type" value="Genomic_DNA"/>
</dbReference>
<protein>
    <submittedName>
        <fullName evidence="11">Phosphoglucosamine mutase</fullName>
        <ecNumber evidence="11">5.4.2.10</ecNumber>
    </submittedName>
</protein>
<dbReference type="NCBIfam" id="TIGR03990">
    <property type="entry name" value="Arch_GlmM"/>
    <property type="match status" value="1"/>
</dbReference>
<keyword evidence="3" id="KW-0597">Phosphoprotein</keyword>
<dbReference type="SUPFAM" id="SSF55957">
    <property type="entry name" value="Phosphoglucomutase, C-terminal domain"/>
    <property type="match status" value="1"/>
</dbReference>
<dbReference type="GO" id="GO:0005975">
    <property type="term" value="P:carbohydrate metabolic process"/>
    <property type="evidence" value="ECO:0007669"/>
    <property type="project" value="InterPro"/>
</dbReference>
<dbReference type="InterPro" id="IPR036900">
    <property type="entry name" value="A-D-PHexomutase_C_sf"/>
</dbReference>
<sequence length="454" mass="48153">MEVFGSSGTRGVANEELTPAFVMRVAKAAGTAWGVERVAIARDTRYTGRMLADAAASGLASTGTDVDRLGILPTPGAQFYAEREAIPVIVITASHNPPQYNGVKLVGSDGIELAVSDLEEVEETLVTEGFTVAPWDETGRSRDVDGVVREYVDELLEAASVETIADAELTVALDPGHGAGALTSPQFLRDLGCRVVTVNSQPDGHFPGRDPEPVVDNLTDLGRLVRATDADVGIAHDGDADRAIFFDENGEYVEGDATLAALAAAELETGDTAVSAVNVSQRLVDVVTDVGAELELTPIGSTNIITRIEELTENGRRVPIAGEGNGGIFFPGYRLARDGAFTAAQFLELVAERPVSEIVSPYDGYANVRHNVAYESTAERDAMLDAAANHAKSADAELNTRDGYRLDYGDAWVLARPSGTEPLVRVYAEARDGERAAELAEGMYETLVNAKAEA</sequence>
<evidence type="ECO:0000259" key="9">
    <source>
        <dbReference type="Pfam" id="PF02879"/>
    </source>
</evidence>
<dbReference type="GO" id="GO:0046872">
    <property type="term" value="F:metal ion binding"/>
    <property type="evidence" value="ECO:0007669"/>
    <property type="project" value="UniProtKB-KW"/>
</dbReference>
<feature type="domain" description="Alpha-D-phosphohexomutase alpha/beta/alpha" evidence="10">
    <location>
        <begin position="255"/>
        <end position="360"/>
    </location>
</feature>
<comment type="similarity">
    <text evidence="2">Belongs to the phosphohexose mutase family.</text>
</comment>
<dbReference type="PRINTS" id="PR00509">
    <property type="entry name" value="PGMPMM"/>
</dbReference>
<dbReference type="InterPro" id="IPR005844">
    <property type="entry name" value="A-D-PHexomutase_a/b/a-I"/>
</dbReference>
<comment type="caution">
    <text evidence="11">The sequence shown here is derived from an EMBL/GenBank/DDBJ whole genome shotgun (WGS) entry which is preliminary data.</text>
</comment>
<evidence type="ECO:0000313" key="12">
    <source>
        <dbReference type="Proteomes" id="UP000282323"/>
    </source>
</evidence>
<evidence type="ECO:0000256" key="4">
    <source>
        <dbReference type="ARBA" id="ARBA00022723"/>
    </source>
</evidence>
<comment type="cofactor">
    <cofactor evidence="1">
        <name>Mg(2+)</name>
        <dbReference type="ChEBI" id="CHEBI:18420"/>
    </cofactor>
</comment>
<evidence type="ECO:0000259" key="10">
    <source>
        <dbReference type="Pfam" id="PF02880"/>
    </source>
</evidence>
<dbReference type="InterPro" id="IPR005846">
    <property type="entry name" value="A-D-PHexomutase_a/b/a-III"/>
</dbReference>
<dbReference type="Gene3D" id="3.40.120.10">
    <property type="entry name" value="Alpha-D-Glucose-1,6-Bisphosphate, subunit A, domain 3"/>
    <property type="match status" value="3"/>
</dbReference>
<evidence type="ECO:0000259" key="8">
    <source>
        <dbReference type="Pfam" id="PF02878"/>
    </source>
</evidence>
<dbReference type="InterPro" id="IPR024086">
    <property type="entry name" value="GlmM_arc-type"/>
</dbReference>
<keyword evidence="5" id="KW-0460">Magnesium</keyword>
<name>A0A3N6LVW8_NATCH</name>
<dbReference type="Proteomes" id="UP000282323">
    <property type="component" value="Unassembled WGS sequence"/>
</dbReference>
<evidence type="ECO:0000256" key="5">
    <source>
        <dbReference type="ARBA" id="ARBA00022842"/>
    </source>
</evidence>
<keyword evidence="4" id="KW-0479">Metal-binding</keyword>
<keyword evidence="6 11" id="KW-0413">Isomerase</keyword>
<dbReference type="Pfam" id="PF02878">
    <property type="entry name" value="PGM_PMM_I"/>
    <property type="match status" value="1"/>
</dbReference>
<dbReference type="InterPro" id="IPR005843">
    <property type="entry name" value="A-D-PHexomutase_C"/>
</dbReference>
<dbReference type="Pfam" id="PF02879">
    <property type="entry name" value="PGM_PMM_II"/>
    <property type="match status" value="1"/>
</dbReference>
<dbReference type="OrthoDB" id="10363at2157"/>
<evidence type="ECO:0000256" key="6">
    <source>
        <dbReference type="ARBA" id="ARBA00023235"/>
    </source>
</evidence>
<dbReference type="RefSeq" id="WP_124195745.1">
    <property type="nucleotide sequence ID" value="NZ_REGA01000008.1"/>
</dbReference>
<dbReference type="InterPro" id="IPR050060">
    <property type="entry name" value="Phosphoglucosamine_mutase"/>
</dbReference>
<dbReference type="GO" id="GO:0004615">
    <property type="term" value="F:phosphomannomutase activity"/>
    <property type="evidence" value="ECO:0007669"/>
    <property type="project" value="TreeGrafter"/>
</dbReference>
<dbReference type="Pfam" id="PF00408">
    <property type="entry name" value="PGM_PMM_IV"/>
    <property type="match status" value="1"/>
</dbReference>
<organism evidence="11 12">
    <name type="scientific">Natrarchaeobius chitinivorans</name>
    <dbReference type="NCBI Taxonomy" id="1679083"/>
    <lineage>
        <taxon>Archaea</taxon>
        <taxon>Methanobacteriati</taxon>
        <taxon>Methanobacteriota</taxon>
        <taxon>Stenosarchaea group</taxon>
        <taxon>Halobacteria</taxon>
        <taxon>Halobacteriales</taxon>
        <taxon>Natrialbaceae</taxon>
        <taxon>Natrarchaeobius</taxon>
    </lineage>
</organism>
<evidence type="ECO:0000313" key="11">
    <source>
        <dbReference type="EMBL" id="RQG94673.1"/>
    </source>
</evidence>
<dbReference type="Pfam" id="PF02880">
    <property type="entry name" value="PGM_PMM_III"/>
    <property type="match status" value="1"/>
</dbReference>
<dbReference type="PANTHER" id="PTHR42946:SF1">
    <property type="entry name" value="PHOSPHOGLUCOMUTASE (ALPHA-D-GLUCOSE-1,6-BISPHOSPHATE-DEPENDENT)"/>
    <property type="match status" value="1"/>
</dbReference>